<keyword evidence="5" id="KW-0520">NAD</keyword>
<dbReference type="Pfam" id="PF00361">
    <property type="entry name" value="Proton_antipo_M"/>
    <property type="match status" value="1"/>
</dbReference>
<organism evidence="8 9">
    <name type="scientific">Nocardioides panacisoli</name>
    <dbReference type="NCBI Taxonomy" id="627624"/>
    <lineage>
        <taxon>Bacteria</taxon>
        <taxon>Bacillati</taxon>
        <taxon>Actinomycetota</taxon>
        <taxon>Actinomycetes</taxon>
        <taxon>Propionibacteriales</taxon>
        <taxon>Nocardioidaceae</taxon>
        <taxon>Nocardioides</taxon>
    </lineage>
</organism>
<feature type="transmembrane region" description="Helical" evidence="5">
    <location>
        <begin position="340"/>
        <end position="357"/>
    </location>
</feature>
<feature type="transmembrane region" description="Helical" evidence="5">
    <location>
        <begin position="244"/>
        <end position="269"/>
    </location>
</feature>
<evidence type="ECO:0000256" key="3">
    <source>
        <dbReference type="ARBA" id="ARBA00022989"/>
    </source>
</evidence>
<keyword evidence="5" id="KW-0813">Transport</keyword>
<keyword evidence="4 5" id="KW-0472">Membrane</keyword>
<keyword evidence="5" id="KW-0874">Quinone</keyword>
<evidence type="ECO:0000259" key="7">
    <source>
        <dbReference type="Pfam" id="PF00361"/>
    </source>
</evidence>
<dbReference type="EMBL" id="BAABAH010000004">
    <property type="protein sequence ID" value="GAA3815002.1"/>
    <property type="molecule type" value="Genomic_DNA"/>
</dbReference>
<comment type="caution">
    <text evidence="8">The sequence shown here is derived from an EMBL/GenBank/DDBJ whole genome shotgun (WGS) entry which is preliminary data.</text>
</comment>
<dbReference type="PANTHER" id="PTHR22773">
    <property type="entry name" value="NADH DEHYDROGENASE"/>
    <property type="match status" value="1"/>
</dbReference>
<dbReference type="Proteomes" id="UP001501821">
    <property type="component" value="Unassembled WGS sequence"/>
</dbReference>
<comment type="subcellular location">
    <subcellularLocation>
        <location evidence="5">Cell membrane</location>
        <topology evidence="5">Multi-pass membrane protein</topology>
    </subcellularLocation>
    <subcellularLocation>
        <location evidence="1">Endomembrane system</location>
        <topology evidence="1">Multi-pass membrane protein</topology>
    </subcellularLocation>
    <subcellularLocation>
        <location evidence="6">Membrane</location>
        <topology evidence="6">Multi-pass membrane protein</topology>
    </subcellularLocation>
</comment>
<feature type="transmembrane region" description="Helical" evidence="5">
    <location>
        <begin position="41"/>
        <end position="62"/>
    </location>
</feature>
<evidence type="ECO:0000313" key="8">
    <source>
        <dbReference type="EMBL" id="GAA3815002.1"/>
    </source>
</evidence>
<dbReference type="InterPro" id="IPR001750">
    <property type="entry name" value="ND/Mrp_TM"/>
</dbReference>
<keyword evidence="5" id="KW-1278">Translocase</keyword>
<keyword evidence="5" id="KW-1003">Cell membrane</keyword>
<proteinExistence type="inferred from homology"/>
<feature type="transmembrane region" description="Helical" evidence="5">
    <location>
        <begin position="377"/>
        <end position="397"/>
    </location>
</feature>
<feature type="transmembrane region" description="Helical" evidence="5">
    <location>
        <begin position="453"/>
        <end position="474"/>
    </location>
</feature>
<dbReference type="InterPro" id="IPR010096">
    <property type="entry name" value="NADH-Q_OxRdtase_suN/2"/>
</dbReference>
<feature type="transmembrane region" description="Helical" evidence="5">
    <location>
        <begin position="281"/>
        <end position="302"/>
    </location>
</feature>
<accession>A0ABP7ICC6</accession>
<evidence type="ECO:0000256" key="6">
    <source>
        <dbReference type="RuleBase" id="RU000320"/>
    </source>
</evidence>
<feature type="transmembrane region" description="Helical" evidence="5">
    <location>
        <begin position="170"/>
        <end position="188"/>
    </location>
</feature>
<dbReference type="EC" id="7.1.1.-" evidence="5"/>
<feature type="transmembrane region" description="Helical" evidence="5">
    <location>
        <begin position="495"/>
        <end position="517"/>
    </location>
</feature>
<feature type="transmembrane region" description="Helical" evidence="5">
    <location>
        <begin position="418"/>
        <end position="441"/>
    </location>
</feature>
<keyword evidence="9" id="KW-1185">Reference proteome</keyword>
<protein>
    <recommendedName>
        <fullName evidence="5">NADH-quinone oxidoreductase subunit N</fullName>
        <ecNumber evidence="5">7.1.1.-</ecNumber>
    </recommendedName>
    <alternativeName>
        <fullName evidence="5">NADH dehydrogenase I subunit N</fullName>
    </alternativeName>
    <alternativeName>
        <fullName evidence="5">NDH-1 subunit N</fullName>
    </alternativeName>
</protein>
<reference evidence="9" key="1">
    <citation type="journal article" date="2019" name="Int. J. Syst. Evol. Microbiol.">
        <title>The Global Catalogue of Microorganisms (GCM) 10K type strain sequencing project: providing services to taxonomists for standard genome sequencing and annotation.</title>
        <authorList>
            <consortium name="The Broad Institute Genomics Platform"/>
            <consortium name="The Broad Institute Genome Sequencing Center for Infectious Disease"/>
            <person name="Wu L."/>
            <person name="Ma J."/>
        </authorList>
    </citation>
    <scope>NUCLEOTIDE SEQUENCE [LARGE SCALE GENOMIC DNA]</scope>
    <source>
        <strain evidence="9">JCM 16953</strain>
    </source>
</reference>
<comment type="function">
    <text evidence="5">NDH-1 shuttles electrons from NADH, via FMN and iron-sulfur (Fe-S) centers, to quinones in the respiratory chain. The immediate electron acceptor for the enzyme in this species is believed to be a menaquinone. Couples the redox reaction to proton translocation (for every two electrons transferred, four hydrogen ions are translocated across the cytoplasmic membrane), and thus conserves the redox energy in a proton gradient.</text>
</comment>
<evidence type="ECO:0000256" key="4">
    <source>
        <dbReference type="ARBA" id="ARBA00023136"/>
    </source>
</evidence>
<feature type="transmembrane region" description="Helical" evidence="5">
    <location>
        <begin position="314"/>
        <end position="333"/>
    </location>
</feature>
<gene>
    <name evidence="5 8" type="primary">nuoN</name>
    <name evidence="8" type="ORF">GCM10022242_16410</name>
</gene>
<feature type="domain" description="NADH:quinone oxidoreductase/Mrp antiporter transmembrane" evidence="7">
    <location>
        <begin position="164"/>
        <end position="465"/>
    </location>
</feature>
<dbReference type="NCBIfam" id="TIGR01770">
    <property type="entry name" value="NDH_I_N"/>
    <property type="match status" value="1"/>
</dbReference>
<evidence type="ECO:0000256" key="2">
    <source>
        <dbReference type="ARBA" id="ARBA00022692"/>
    </source>
</evidence>
<dbReference type="HAMAP" id="MF_00445">
    <property type="entry name" value="NDH1_NuoN_1"/>
    <property type="match status" value="1"/>
</dbReference>
<evidence type="ECO:0000256" key="5">
    <source>
        <dbReference type="HAMAP-Rule" id="MF_00445"/>
    </source>
</evidence>
<evidence type="ECO:0000256" key="1">
    <source>
        <dbReference type="ARBA" id="ARBA00004127"/>
    </source>
</evidence>
<feature type="transmembrane region" description="Helical" evidence="5">
    <location>
        <begin position="12"/>
        <end position="34"/>
    </location>
</feature>
<dbReference type="PROSITE" id="PS51257">
    <property type="entry name" value="PROKAR_LIPOPROTEIN"/>
    <property type="match status" value="1"/>
</dbReference>
<sequence length="533" mass="55938">MPDFSKPSIEYAHLLPLLIVFGGACLGVLLEAFLPRGRRHLPQVVLTMATVLAALGSTVWIWQDTNLKDYGDASARGLVGAEGSVIVDGPTIYLWGLILLFALAGTALFSERRLEGGVSAFAGQAAALPGSEAEREASTRGLDHTEVYPLLLFAVGGMLLFPASGDLLTLFVALEVLSLPLYLLSGLARRRRLLSQEAALKYFLLGAFASGFFLYGAALTYGYAGSMSFAGINAAVVAGNGDRTLLLAGIALLCVGLLFKVGAAPFQAWTPDVYQGAPTAVTAFMAAGTKIAAFGALVRLLYVAFGAERWSWQPMLWVVAIGSMVLGAVLAVVQTDVKRMLAYSSVAHTGFLLTGVLGVQSAGDLADGQYSSLQGVLFYLTTYGFAMIGAFALVTLVRDAGGEATGYERWAGLGKRAPWVAGAFAFFLLSMAGIPLTAGFVGKWAVFTSAMSAGAWPVVLVAIGSSIVAVFFYVRYIRLMFFSEPAAGEGATVTMPSVMTTATVAVCLLVTVLLGVVPGPVLDLVTHAGEFIR</sequence>
<feature type="transmembrane region" description="Helical" evidence="5">
    <location>
        <begin position="92"/>
        <end position="109"/>
    </location>
</feature>
<dbReference type="NCBIfam" id="NF004441">
    <property type="entry name" value="PRK05777.1-4"/>
    <property type="match status" value="1"/>
</dbReference>
<feature type="transmembrane region" description="Helical" evidence="5">
    <location>
        <begin position="147"/>
        <end position="164"/>
    </location>
</feature>
<comment type="similarity">
    <text evidence="5">Belongs to the complex I subunit 2 family.</text>
</comment>
<comment type="catalytic activity">
    <reaction evidence="5">
        <text>a quinone + NADH + 5 H(+)(in) = a quinol + NAD(+) + 4 H(+)(out)</text>
        <dbReference type="Rhea" id="RHEA:57888"/>
        <dbReference type="ChEBI" id="CHEBI:15378"/>
        <dbReference type="ChEBI" id="CHEBI:24646"/>
        <dbReference type="ChEBI" id="CHEBI:57540"/>
        <dbReference type="ChEBI" id="CHEBI:57945"/>
        <dbReference type="ChEBI" id="CHEBI:132124"/>
    </reaction>
</comment>
<name>A0ABP7ICC6_9ACTN</name>
<keyword evidence="2 5" id="KW-0812">Transmembrane</keyword>
<dbReference type="RefSeq" id="WP_344774196.1">
    <property type="nucleotide sequence ID" value="NZ_BAABAH010000004.1"/>
</dbReference>
<keyword evidence="3 5" id="KW-1133">Transmembrane helix</keyword>
<feature type="transmembrane region" description="Helical" evidence="5">
    <location>
        <begin position="200"/>
        <end position="224"/>
    </location>
</feature>
<evidence type="ECO:0000313" key="9">
    <source>
        <dbReference type="Proteomes" id="UP001501821"/>
    </source>
</evidence>
<comment type="subunit">
    <text evidence="5">NDH-1 is composed of 14 different subunits. Subunits NuoA, H, J, K, L, M, N constitute the membrane sector of the complex.</text>
</comment>